<dbReference type="GO" id="GO:0043190">
    <property type="term" value="C:ATP-binding cassette (ABC) transporter complex"/>
    <property type="evidence" value="ECO:0007669"/>
    <property type="project" value="InterPro"/>
</dbReference>
<dbReference type="Gene3D" id="1.10.3470.10">
    <property type="entry name" value="ABC transporter involved in vitamin B12 uptake, BtuC"/>
    <property type="match status" value="1"/>
</dbReference>
<gene>
    <name evidence="8" type="ORF">Aam_170_005</name>
</gene>
<evidence type="ECO:0000256" key="1">
    <source>
        <dbReference type="ARBA" id="ARBA00004141"/>
    </source>
</evidence>
<feature type="transmembrane region" description="Helical" evidence="7">
    <location>
        <begin position="219"/>
        <end position="242"/>
    </location>
</feature>
<dbReference type="InterPro" id="IPR001626">
    <property type="entry name" value="ABC_TroCD"/>
</dbReference>
<dbReference type="Proteomes" id="UP000032668">
    <property type="component" value="Unassembled WGS sequence"/>
</dbReference>
<dbReference type="InterPro" id="IPR037294">
    <property type="entry name" value="ABC_BtuC-like"/>
</dbReference>
<organism evidence="8 9">
    <name type="scientific">Acidocella aminolytica 101 = DSM 11237</name>
    <dbReference type="NCBI Taxonomy" id="1120923"/>
    <lineage>
        <taxon>Bacteria</taxon>
        <taxon>Pseudomonadati</taxon>
        <taxon>Pseudomonadota</taxon>
        <taxon>Alphaproteobacteria</taxon>
        <taxon>Acetobacterales</taxon>
        <taxon>Acidocellaceae</taxon>
        <taxon>Acidocella</taxon>
    </lineage>
</organism>
<keyword evidence="3 6" id="KW-0812">Transmembrane</keyword>
<evidence type="ECO:0000256" key="6">
    <source>
        <dbReference type="RuleBase" id="RU003943"/>
    </source>
</evidence>
<name>A0A0D6PLB7_9PROT</name>
<feature type="transmembrane region" description="Helical" evidence="7">
    <location>
        <begin position="254"/>
        <end position="272"/>
    </location>
</feature>
<evidence type="ECO:0000256" key="3">
    <source>
        <dbReference type="ARBA" id="ARBA00022692"/>
    </source>
</evidence>
<dbReference type="STRING" id="1120923.SAMN02746095_03699"/>
<dbReference type="GO" id="GO:0010043">
    <property type="term" value="P:response to zinc ion"/>
    <property type="evidence" value="ECO:0007669"/>
    <property type="project" value="TreeGrafter"/>
</dbReference>
<dbReference type="PANTHER" id="PTHR30477:SF13">
    <property type="entry name" value="IRON TRANSPORT SYSTEM MEMBRANE PROTEIN HI_0360-RELATED"/>
    <property type="match status" value="1"/>
</dbReference>
<evidence type="ECO:0000256" key="2">
    <source>
        <dbReference type="ARBA" id="ARBA00008034"/>
    </source>
</evidence>
<reference evidence="8 9" key="1">
    <citation type="submission" date="2012-11" db="EMBL/GenBank/DDBJ databases">
        <title>Whole genome sequence of Acidocella aminolytica 101 = DSM 11237.</title>
        <authorList>
            <person name="Azuma Y."/>
            <person name="Higashiura N."/>
            <person name="Hirakawa H."/>
            <person name="Matsushita K."/>
        </authorList>
    </citation>
    <scope>NUCLEOTIDE SEQUENCE [LARGE SCALE GENOMIC DNA]</scope>
    <source>
        <strain evidence="9">101 / DSM 11237</strain>
    </source>
</reference>
<keyword evidence="5 7" id="KW-0472">Membrane</keyword>
<dbReference type="AlphaFoldDB" id="A0A0D6PLB7"/>
<accession>A0A0D6PLB7</accession>
<feature type="transmembrane region" description="Helical" evidence="7">
    <location>
        <begin position="53"/>
        <end position="79"/>
    </location>
</feature>
<dbReference type="RefSeq" id="WP_048880556.1">
    <property type="nucleotide sequence ID" value="NZ_BANC01000167.1"/>
</dbReference>
<comment type="similarity">
    <text evidence="2 6">Belongs to the ABC-3 integral membrane protein family.</text>
</comment>
<evidence type="ECO:0000313" key="8">
    <source>
        <dbReference type="EMBL" id="GAN82161.1"/>
    </source>
</evidence>
<dbReference type="SUPFAM" id="SSF81345">
    <property type="entry name" value="ABC transporter involved in vitamin B12 uptake, BtuC"/>
    <property type="match status" value="1"/>
</dbReference>
<evidence type="ECO:0000313" key="9">
    <source>
        <dbReference type="Proteomes" id="UP000032668"/>
    </source>
</evidence>
<dbReference type="PANTHER" id="PTHR30477">
    <property type="entry name" value="ABC-TRANSPORTER METAL-BINDING PROTEIN"/>
    <property type="match status" value="1"/>
</dbReference>
<dbReference type="GO" id="GO:0055085">
    <property type="term" value="P:transmembrane transport"/>
    <property type="evidence" value="ECO:0007669"/>
    <property type="project" value="InterPro"/>
</dbReference>
<feature type="transmembrane region" description="Helical" evidence="7">
    <location>
        <begin position="12"/>
        <end position="33"/>
    </location>
</feature>
<sequence length="275" mass="27151">MLAFFLSGPVQTALLLSGAASLLCGALGIFTVLRGQAFAGHALADVSSAGGAGSLLFGLSPLLGFLLFGIAGVGMLELLQRRSAAARDEAAGILLGAGLGVTALLLHFCITGHGAAGAAQAVMFGAMFAAPPGIALCACLLAAGSLVALACIARPLLLASLDQELARVVHVPVRGLGGVFLGLLALGVTLAAITVGAILATALLIGPAAAALRLARGTAAAILLSMALGLAACWGGVALAYASYGWTPGHTWPVSFFIVALLLAFYVGAGLVRRA</sequence>
<dbReference type="Pfam" id="PF00950">
    <property type="entry name" value="ABC-3"/>
    <property type="match status" value="1"/>
</dbReference>
<protein>
    <submittedName>
        <fullName evidence="8">ABC transporter Mn2+/Zn2+ permease</fullName>
    </submittedName>
</protein>
<evidence type="ECO:0000256" key="5">
    <source>
        <dbReference type="ARBA" id="ARBA00023136"/>
    </source>
</evidence>
<evidence type="ECO:0000256" key="4">
    <source>
        <dbReference type="ARBA" id="ARBA00022989"/>
    </source>
</evidence>
<feature type="transmembrane region" description="Helical" evidence="7">
    <location>
        <begin position="91"/>
        <end position="113"/>
    </location>
</feature>
<feature type="transmembrane region" description="Helical" evidence="7">
    <location>
        <begin position="190"/>
        <end position="212"/>
    </location>
</feature>
<proteinExistence type="inferred from homology"/>
<feature type="transmembrane region" description="Helical" evidence="7">
    <location>
        <begin position="133"/>
        <end position="153"/>
    </location>
</feature>
<keyword evidence="9" id="KW-1185">Reference proteome</keyword>
<keyword evidence="6" id="KW-0813">Transport</keyword>
<evidence type="ECO:0000256" key="7">
    <source>
        <dbReference type="SAM" id="Phobius"/>
    </source>
</evidence>
<keyword evidence="4 7" id="KW-1133">Transmembrane helix</keyword>
<comment type="caution">
    <text evidence="8">The sequence shown here is derived from an EMBL/GenBank/DDBJ whole genome shotgun (WGS) entry which is preliminary data.</text>
</comment>
<comment type="subcellular location">
    <subcellularLocation>
        <location evidence="6">Cell membrane</location>
        <topology evidence="6">Multi-pass membrane protein</topology>
    </subcellularLocation>
    <subcellularLocation>
        <location evidence="1">Membrane</location>
        <topology evidence="1">Multi-pass membrane protein</topology>
    </subcellularLocation>
</comment>
<dbReference type="EMBL" id="BANC01000167">
    <property type="protein sequence ID" value="GAN82161.1"/>
    <property type="molecule type" value="Genomic_DNA"/>
</dbReference>